<dbReference type="Gene3D" id="3.40.50.150">
    <property type="entry name" value="Vaccinia Virus protein VP39"/>
    <property type="match status" value="1"/>
</dbReference>
<reference evidence="3" key="1">
    <citation type="submission" date="2021-01" db="EMBL/GenBank/DDBJ databases">
        <authorList>
            <person name="Corre E."/>
            <person name="Pelletier E."/>
            <person name="Niang G."/>
            <person name="Scheremetjew M."/>
            <person name="Finn R."/>
            <person name="Kale V."/>
            <person name="Holt S."/>
            <person name="Cochrane G."/>
            <person name="Meng A."/>
            <person name="Brown T."/>
            <person name="Cohen L."/>
        </authorList>
    </citation>
    <scope>NUCLEOTIDE SEQUENCE</scope>
    <source>
        <strain evidence="3">CCMP2084</strain>
    </source>
</reference>
<evidence type="ECO:0000259" key="2">
    <source>
        <dbReference type="Pfam" id="PF13679"/>
    </source>
</evidence>
<dbReference type="CDD" id="cd02440">
    <property type="entry name" value="AdoMet_MTases"/>
    <property type="match status" value="1"/>
</dbReference>
<dbReference type="InterPro" id="IPR029063">
    <property type="entry name" value="SAM-dependent_MTases_sf"/>
</dbReference>
<feature type="region of interest" description="Disordered" evidence="1">
    <location>
        <begin position="1"/>
        <end position="46"/>
    </location>
</feature>
<feature type="domain" description="Methyltransferase" evidence="2">
    <location>
        <begin position="426"/>
        <end position="546"/>
    </location>
</feature>
<feature type="region of interest" description="Disordered" evidence="1">
    <location>
        <begin position="139"/>
        <end position="171"/>
    </location>
</feature>
<dbReference type="PANTHER" id="PTHR13369">
    <property type="match status" value="1"/>
</dbReference>
<dbReference type="SUPFAM" id="SSF53335">
    <property type="entry name" value="S-adenosyl-L-methionine-dependent methyltransferases"/>
    <property type="match status" value="1"/>
</dbReference>
<proteinExistence type="predicted"/>
<dbReference type="AlphaFoldDB" id="A0A7S2XIY5"/>
<dbReference type="Pfam" id="PF13679">
    <property type="entry name" value="Methyltransf_32"/>
    <property type="match status" value="1"/>
</dbReference>
<dbReference type="PANTHER" id="PTHR13369:SF0">
    <property type="entry name" value="GLUTATHIONE S-TRANSFERASE C-TERMINAL DOMAIN-CONTAINING PROTEIN"/>
    <property type="match status" value="1"/>
</dbReference>
<evidence type="ECO:0000256" key="1">
    <source>
        <dbReference type="SAM" id="MobiDB-lite"/>
    </source>
</evidence>
<feature type="compositionally biased region" description="Basic and acidic residues" evidence="1">
    <location>
        <begin position="11"/>
        <end position="22"/>
    </location>
</feature>
<protein>
    <recommendedName>
        <fullName evidence="2">Methyltransferase domain-containing protein</fullName>
    </recommendedName>
</protein>
<dbReference type="EMBL" id="HBHQ01003476">
    <property type="protein sequence ID" value="CAD9810465.1"/>
    <property type="molecule type" value="Transcribed_RNA"/>
</dbReference>
<evidence type="ECO:0000313" key="3">
    <source>
        <dbReference type="EMBL" id="CAD9810465.1"/>
    </source>
</evidence>
<feature type="compositionally biased region" description="Polar residues" evidence="1">
    <location>
        <begin position="139"/>
        <end position="151"/>
    </location>
</feature>
<dbReference type="InterPro" id="IPR025714">
    <property type="entry name" value="Methyltranfer_dom"/>
</dbReference>
<accession>A0A7S2XIY5</accession>
<gene>
    <name evidence="3" type="ORF">ASEP1449_LOCUS2288</name>
</gene>
<name>A0A7S2XIY5_9STRA</name>
<sequence length="666" mass="73210">MIGGWASHQKGHNDGRRSRRENGMVPTSSPRSIPVDDKQSSVSLSSSSTRGQCLEVVLSGRVVSDVPNGRFGRQIHIQQADDGESSSSIIDDGCGVVVVHLDATKAHGTSAWMKIRGARKLICPGVFLRVHGIRRNGIANTSTSTNHVTTADTEHDTTHKRKHNDADNEKKQPQDYILATNIIITGAVPATPYLARVLSFPLETLVELFGEETLSINLAATAVVDKSDTSRIIQNAALVHLTCALRPCSVVRCQDLRQMCHEETLAGRYGTLFKKPELLQLCDDMRECQGWTRGARSAPTTSSDTWSALLRMEQQWCRETTDDNNDVVDVEYNGPIENEAANSSMPMADESMEHHDRVVYGGVDVDPSLNLPDPNDTRRQQYVDQRKRPQVLWMLRLIRRLLDCGDENVVKHPNNSHAATTDIMTPRIYHVADIGGGRGDLANAVAAYFAQPHIREFVHVHVTVVDINQSSLDAGRERATLANLESHMSFVLCDLANESQVSTLLLNQQQSFDLVFGLHCCGGLAEAAVELALKSRASFCISTCCFRSNMNLATLSSLSDTMMMASESSGSTTSYTGLGGVGTKRVEQHQKDRDLVSTLAIVVGGEGQDRSIRALNAMRLAAAKEKVYTMSNITNNASGKFRTWQETFPIQYSNQNRVMVGVFDDL</sequence>
<organism evidence="3">
    <name type="scientific">Attheya septentrionalis</name>
    <dbReference type="NCBI Taxonomy" id="420275"/>
    <lineage>
        <taxon>Eukaryota</taxon>
        <taxon>Sar</taxon>
        <taxon>Stramenopiles</taxon>
        <taxon>Ochrophyta</taxon>
        <taxon>Bacillariophyta</taxon>
        <taxon>Coscinodiscophyceae</taxon>
        <taxon>Chaetocerotophycidae</taxon>
        <taxon>Chaetocerotales</taxon>
        <taxon>Attheyaceae</taxon>
        <taxon>Attheya</taxon>
    </lineage>
</organism>
<dbReference type="GO" id="GO:0005737">
    <property type="term" value="C:cytoplasm"/>
    <property type="evidence" value="ECO:0007669"/>
    <property type="project" value="TreeGrafter"/>
</dbReference>